<dbReference type="Proteomes" id="UP001221519">
    <property type="component" value="Plasmid unnamed2"/>
</dbReference>
<dbReference type="RefSeq" id="WP_090727246.1">
    <property type="nucleotide sequence ID" value="NZ_CP118102.1"/>
</dbReference>
<feature type="transmembrane region" description="Helical" evidence="1">
    <location>
        <begin position="12"/>
        <end position="32"/>
    </location>
</feature>
<dbReference type="Proteomes" id="UP001220962">
    <property type="component" value="Plasmid unnamed1"/>
</dbReference>
<evidence type="ECO:0000313" key="2">
    <source>
        <dbReference type="EMBL" id="WDH85388.1"/>
    </source>
</evidence>
<evidence type="ECO:0000313" key="3">
    <source>
        <dbReference type="EMBL" id="WDI05354.1"/>
    </source>
</evidence>
<reference evidence="2 5" key="1">
    <citation type="submission" date="2023-02" db="EMBL/GenBank/DDBJ databases">
        <title>Pathogen: clinical or host-associated sample.</title>
        <authorList>
            <person name="Hergert J."/>
            <person name="Casey R."/>
            <person name="Wagner J."/>
            <person name="Young E.L."/>
            <person name="Oakeson K.F."/>
        </authorList>
    </citation>
    <scope>NUCLEOTIDE SEQUENCE</scope>
    <source>
        <strain evidence="3 5">2022CK-00829</strain>
        <strain evidence="2">2022CK-00830</strain>
        <plasmid evidence="2">unnamed1</plasmid>
        <plasmid evidence="3 5">unnamed2</plasmid>
    </source>
</reference>
<keyword evidence="1" id="KW-1133">Transmembrane helix</keyword>
<dbReference type="EMBL" id="CP118110">
    <property type="protein sequence ID" value="WDI05354.1"/>
    <property type="molecule type" value="Genomic_DNA"/>
</dbReference>
<dbReference type="AlphaFoldDB" id="A0AAX3N838"/>
<geneLocation type="plasmid" evidence="2 4">
    <name>unnamed1</name>
</geneLocation>
<keyword evidence="5" id="KW-1185">Reference proteome</keyword>
<evidence type="ECO:0000256" key="1">
    <source>
        <dbReference type="SAM" id="Phobius"/>
    </source>
</evidence>
<keyword evidence="2" id="KW-0614">Plasmid</keyword>
<organism evidence="2 4">
    <name type="scientific">Paenibacillus urinalis</name>
    <dbReference type="NCBI Taxonomy" id="521520"/>
    <lineage>
        <taxon>Bacteria</taxon>
        <taxon>Bacillati</taxon>
        <taxon>Bacillota</taxon>
        <taxon>Bacilli</taxon>
        <taxon>Bacillales</taxon>
        <taxon>Paenibacillaceae</taxon>
        <taxon>Paenibacillus</taxon>
    </lineage>
</organism>
<accession>A0AAX3N838</accession>
<keyword evidence="1" id="KW-0472">Membrane</keyword>
<keyword evidence="1" id="KW-0812">Transmembrane</keyword>
<geneLocation type="plasmid" evidence="3 5">
    <name>unnamed2</name>
</geneLocation>
<dbReference type="EMBL" id="CP118102">
    <property type="protein sequence ID" value="WDH85388.1"/>
    <property type="molecule type" value="Genomic_DNA"/>
</dbReference>
<sequence length="152" mass="16333">MEESTNTGLRLSGGIMLTIALITLVVLLFGVFQAGAKTGQEKMTGIQQTLSQSEYNNYDNSSMTGSQVLNAVRQYMNQDQFGLTVVTGKGGSMTYGNAFNAAGEIVGDTKNISITTAQDQTSSNYINPSGKFYSKVVYDKNNVVRGIIFTQG</sequence>
<proteinExistence type="predicted"/>
<evidence type="ECO:0000313" key="4">
    <source>
        <dbReference type="Proteomes" id="UP001220962"/>
    </source>
</evidence>
<gene>
    <name evidence="2" type="ORF">PUW23_25465</name>
    <name evidence="3" type="ORF">PUW25_26545</name>
</gene>
<protein>
    <submittedName>
        <fullName evidence="2">ABC transporter permease</fullName>
    </submittedName>
</protein>
<name>A0AAX3N838_9BACL</name>
<evidence type="ECO:0000313" key="5">
    <source>
        <dbReference type="Proteomes" id="UP001221519"/>
    </source>
</evidence>